<feature type="compositionally biased region" description="Low complexity" evidence="1">
    <location>
        <begin position="1"/>
        <end position="15"/>
    </location>
</feature>
<name>A0A560FXQ0_9PROT</name>
<dbReference type="Proteomes" id="UP000316545">
    <property type="component" value="Unassembled WGS sequence"/>
</dbReference>
<feature type="transmembrane region" description="Helical" evidence="2">
    <location>
        <begin position="61"/>
        <end position="82"/>
    </location>
</feature>
<evidence type="ECO:0000256" key="1">
    <source>
        <dbReference type="SAM" id="MobiDB-lite"/>
    </source>
</evidence>
<keyword evidence="4" id="KW-1185">Reference proteome</keyword>
<dbReference type="PANTHER" id="PTHR18640:SF5">
    <property type="entry name" value="SODIUM_BILE ACID COTRANSPORTER 7"/>
    <property type="match status" value="1"/>
</dbReference>
<dbReference type="GO" id="GO:0005886">
    <property type="term" value="C:plasma membrane"/>
    <property type="evidence" value="ECO:0007669"/>
    <property type="project" value="TreeGrafter"/>
</dbReference>
<feature type="transmembrane region" description="Helical" evidence="2">
    <location>
        <begin position="309"/>
        <end position="329"/>
    </location>
</feature>
<evidence type="ECO:0000256" key="2">
    <source>
        <dbReference type="SAM" id="Phobius"/>
    </source>
</evidence>
<feature type="transmembrane region" description="Helical" evidence="2">
    <location>
        <begin position="232"/>
        <end position="252"/>
    </location>
</feature>
<evidence type="ECO:0000313" key="4">
    <source>
        <dbReference type="Proteomes" id="UP000316545"/>
    </source>
</evidence>
<protein>
    <submittedName>
        <fullName evidence="3">Sodium/bile acid cotransporter 7</fullName>
    </submittedName>
</protein>
<sequence>MSVPAATAPTTTAPGPSMPSSRKPSTVLLWLARLKPDTFTLLLVGTVVLASFLPAKGGMIGVANGATDVAVFLLFFLYGARLSREAVIGGLTQWRLHLLVTLCTFALFPLVGLALKPLVNLDILTPDLYLGVLFLCTLPSTVQSSIAFTSIAGGNVAAAICSASASNLLGMVITPLLVGLLLAKAGGGFSADALTSVFVQLLLPFVLGQLLRSRIGDWVARNKKVLGPVDRASILLVVYGAFSHAVNEGIWHQLDLASLLKVVLVDGGLLALILVLTTVISRRFHLSRADEIAVVFCGSKKSLVSGIPMANVLFAGHAVGMIVLPLMLFHQIQLMVCAVLARRYASNHPPGYVAAE</sequence>
<feature type="transmembrane region" description="Helical" evidence="2">
    <location>
        <begin position="156"/>
        <end position="181"/>
    </location>
</feature>
<feature type="region of interest" description="Disordered" evidence="1">
    <location>
        <begin position="1"/>
        <end position="22"/>
    </location>
</feature>
<dbReference type="InterPro" id="IPR038770">
    <property type="entry name" value="Na+/solute_symporter_sf"/>
</dbReference>
<organism evidence="3 4">
    <name type="scientific">Nitrospirillum amazonense</name>
    <dbReference type="NCBI Taxonomy" id="28077"/>
    <lineage>
        <taxon>Bacteria</taxon>
        <taxon>Pseudomonadati</taxon>
        <taxon>Pseudomonadota</taxon>
        <taxon>Alphaproteobacteria</taxon>
        <taxon>Rhodospirillales</taxon>
        <taxon>Azospirillaceae</taxon>
        <taxon>Nitrospirillum</taxon>
    </lineage>
</organism>
<comment type="caution">
    <text evidence="3">The sequence shown here is derived from an EMBL/GenBank/DDBJ whole genome shotgun (WGS) entry which is preliminary data.</text>
</comment>
<dbReference type="RefSeq" id="WP_425465788.1">
    <property type="nucleotide sequence ID" value="NZ_VITO01000008.1"/>
</dbReference>
<dbReference type="EMBL" id="VITO01000008">
    <property type="protein sequence ID" value="TWB26408.1"/>
    <property type="molecule type" value="Genomic_DNA"/>
</dbReference>
<keyword evidence="2" id="KW-1133">Transmembrane helix</keyword>
<accession>A0A560FXQ0</accession>
<dbReference type="Pfam" id="PF13593">
    <property type="entry name" value="SBF_like"/>
    <property type="match status" value="1"/>
</dbReference>
<feature type="transmembrane region" description="Helical" evidence="2">
    <location>
        <begin position="193"/>
        <end position="211"/>
    </location>
</feature>
<keyword evidence="2" id="KW-0472">Membrane</keyword>
<feature type="transmembrane region" description="Helical" evidence="2">
    <location>
        <begin position="94"/>
        <end position="116"/>
    </location>
</feature>
<reference evidence="3 4" key="1">
    <citation type="submission" date="2019-06" db="EMBL/GenBank/DDBJ databases">
        <title>Genomic Encyclopedia of Type Strains, Phase IV (KMG-V): Genome sequencing to study the core and pangenomes of soil and plant-associated prokaryotes.</title>
        <authorList>
            <person name="Whitman W."/>
        </authorList>
    </citation>
    <scope>NUCLEOTIDE SEQUENCE [LARGE SCALE GENOMIC DNA]</scope>
    <source>
        <strain evidence="3 4">BR 11865</strain>
    </source>
</reference>
<dbReference type="InterPro" id="IPR016833">
    <property type="entry name" value="Put_Na-Bile_cotransptr"/>
</dbReference>
<dbReference type="AlphaFoldDB" id="A0A560FXQ0"/>
<keyword evidence="2" id="KW-0812">Transmembrane</keyword>
<dbReference type="Gene3D" id="1.20.1530.20">
    <property type="match status" value="1"/>
</dbReference>
<evidence type="ECO:0000313" key="3">
    <source>
        <dbReference type="EMBL" id="TWB26408.1"/>
    </source>
</evidence>
<dbReference type="PIRSF" id="PIRSF026166">
    <property type="entry name" value="UCP026166"/>
    <property type="match status" value="1"/>
</dbReference>
<feature type="transmembrane region" description="Helical" evidence="2">
    <location>
        <begin position="258"/>
        <end position="280"/>
    </location>
</feature>
<proteinExistence type="predicted"/>
<feature type="transmembrane region" description="Helical" evidence="2">
    <location>
        <begin position="128"/>
        <end position="149"/>
    </location>
</feature>
<dbReference type="PANTHER" id="PTHR18640">
    <property type="entry name" value="SOLUTE CARRIER FAMILY 10 MEMBER 7"/>
    <property type="match status" value="1"/>
</dbReference>
<gene>
    <name evidence="3" type="ORF">FBZ88_108173</name>
</gene>